<accession>A0A1I2TUI5</accession>
<sequence>MFDEASENELLLAAMMQLGAKGGSIGAAAGGAATGTHGLGRAGARGGARGAARGFKWTKKDVSTTLVELSGTVMAVSQLIHTTLADIGSLIGTEARDNGGIAVRAMVGVGIGGLNPTVVTAVVAAGPEGVAVVELRAAGREGLIKQHPAEKALAKITAQLKAASQ</sequence>
<dbReference type="EMBL" id="FONR01000026">
    <property type="protein sequence ID" value="SFG68538.1"/>
    <property type="molecule type" value="Genomic_DNA"/>
</dbReference>
<dbReference type="RefSeq" id="WP_075032496.1">
    <property type="nucleotide sequence ID" value="NZ_FONR01000026.1"/>
</dbReference>
<evidence type="ECO:0000313" key="2">
    <source>
        <dbReference type="Proteomes" id="UP000181942"/>
    </source>
</evidence>
<gene>
    <name evidence="1" type="ORF">SAMN02787118_12612</name>
</gene>
<protein>
    <submittedName>
        <fullName evidence="1">Uncharacterized protein</fullName>
    </submittedName>
</protein>
<proteinExistence type="predicted"/>
<dbReference type="AlphaFoldDB" id="A0A1I2TUI5"/>
<evidence type="ECO:0000313" key="1">
    <source>
        <dbReference type="EMBL" id="SFG68538.1"/>
    </source>
</evidence>
<dbReference type="Proteomes" id="UP000181942">
    <property type="component" value="Unassembled WGS sequence"/>
</dbReference>
<dbReference type="OrthoDB" id="4246343at2"/>
<organism evidence="1 2">
    <name type="scientific">Streptomyces mirabilis</name>
    <dbReference type="NCBI Taxonomy" id="68239"/>
    <lineage>
        <taxon>Bacteria</taxon>
        <taxon>Bacillati</taxon>
        <taxon>Actinomycetota</taxon>
        <taxon>Actinomycetes</taxon>
        <taxon>Kitasatosporales</taxon>
        <taxon>Streptomycetaceae</taxon>
        <taxon>Streptomyces</taxon>
    </lineage>
</organism>
<name>A0A1I2TUI5_9ACTN</name>
<reference evidence="1 2" key="1">
    <citation type="submission" date="2016-10" db="EMBL/GenBank/DDBJ databases">
        <authorList>
            <person name="de Groot N.N."/>
        </authorList>
    </citation>
    <scope>NUCLEOTIDE SEQUENCE [LARGE SCALE GENOMIC DNA]</scope>
    <source>
        <strain evidence="1 2">OK461</strain>
    </source>
</reference>